<dbReference type="HOGENOM" id="CLU_2376576_0_0_1"/>
<proteinExistence type="predicted"/>
<gene>
    <name evidence="2" type="ORF">OsI_37235</name>
</gene>
<dbReference type="Proteomes" id="UP000007015">
    <property type="component" value="Chromosome 12"/>
</dbReference>
<dbReference type="EMBL" id="CM000137">
    <property type="protein sequence ID" value="EEC68731.1"/>
    <property type="molecule type" value="Genomic_DNA"/>
</dbReference>
<feature type="compositionally biased region" description="Basic residues" evidence="1">
    <location>
        <begin position="13"/>
        <end position="22"/>
    </location>
</feature>
<evidence type="ECO:0000313" key="2">
    <source>
        <dbReference type="EMBL" id="EEC68731.1"/>
    </source>
</evidence>
<name>B8BNX4_ORYSI</name>
<organism evidence="2 3">
    <name type="scientific">Oryza sativa subsp. indica</name>
    <name type="common">Rice</name>
    <dbReference type="NCBI Taxonomy" id="39946"/>
    <lineage>
        <taxon>Eukaryota</taxon>
        <taxon>Viridiplantae</taxon>
        <taxon>Streptophyta</taxon>
        <taxon>Embryophyta</taxon>
        <taxon>Tracheophyta</taxon>
        <taxon>Spermatophyta</taxon>
        <taxon>Magnoliopsida</taxon>
        <taxon>Liliopsida</taxon>
        <taxon>Poales</taxon>
        <taxon>Poaceae</taxon>
        <taxon>BOP clade</taxon>
        <taxon>Oryzoideae</taxon>
        <taxon>Oryzeae</taxon>
        <taxon>Oryzinae</taxon>
        <taxon>Oryza</taxon>
        <taxon>Oryza sativa</taxon>
    </lineage>
</organism>
<sequence length="95" mass="10661">MFGVPVGATLEKKRNKKNKKRKDTLEASLVVVRPPPLGSDLLRLRRRLLSTCRWPISPFSRRLPLEDADAAPLAARSQILKVRGITVQSRCKETG</sequence>
<protein>
    <submittedName>
        <fullName evidence="2">Uncharacterized protein</fullName>
    </submittedName>
</protein>
<feature type="region of interest" description="Disordered" evidence="1">
    <location>
        <begin position="1"/>
        <end position="22"/>
    </location>
</feature>
<reference evidence="2 3" key="1">
    <citation type="journal article" date="2005" name="PLoS Biol.">
        <title>The genomes of Oryza sativa: a history of duplications.</title>
        <authorList>
            <person name="Yu J."/>
            <person name="Wang J."/>
            <person name="Lin W."/>
            <person name="Li S."/>
            <person name="Li H."/>
            <person name="Zhou J."/>
            <person name="Ni P."/>
            <person name="Dong W."/>
            <person name="Hu S."/>
            <person name="Zeng C."/>
            <person name="Zhang J."/>
            <person name="Zhang Y."/>
            <person name="Li R."/>
            <person name="Xu Z."/>
            <person name="Li S."/>
            <person name="Li X."/>
            <person name="Zheng H."/>
            <person name="Cong L."/>
            <person name="Lin L."/>
            <person name="Yin J."/>
            <person name="Geng J."/>
            <person name="Li G."/>
            <person name="Shi J."/>
            <person name="Liu J."/>
            <person name="Lv H."/>
            <person name="Li J."/>
            <person name="Wang J."/>
            <person name="Deng Y."/>
            <person name="Ran L."/>
            <person name="Shi X."/>
            <person name="Wang X."/>
            <person name="Wu Q."/>
            <person name="Li C."/>
            <person name="Ren X."/>
            <person name="Wang J."/>
            <person name="Wang X."/>
            <person name="Li D."/>
            <person name="Liu D."/>
            <person name="Zhang X."/>
            <person name="Ji Z."/>
            <person name="Zhao W."/>
            <person name="Sun Y."/>
            <person name="Zhang Z."/>
            <person name="Bao J."/>
            <person name="Han Y."/>
            <person name="Dong L."/>
            <person name="Ji J."/>
            <person name="Chen P."/>
            <person name="Wu S."/>
            <person name="Liu J."/>
            <person name="Xiao Y."/>
            <person name="Bu D."/>
            <person name="Tan J."/>
            <person name="Yang L."/>
            <person name="Ye C."/>
            <person name="Zhang J."/>
            <person name="Xu J."/>
            <person name="Zhou Y."/>
            <person name="Yu Y."/>
            <person name="Zhang B."/>
            <person name="Zhuang S."/>
            <person name="Wei H."/>
            <person name="Liu B."/>
            <person name="Lei M."/>
            <person name="Yu H."/>
            <person name="Li Y."/>
            <person name="Xu H."/>
            <person name="Wei S."/>
            <person name="He X."/>
            <person name="Fang L."/>
            <person name="Zhang Z."/>
            <person name="Zhang Y."/>
            <person name="Huang X."/>
            <person name="Su Z."/>
            <person name="Tong W."/>
            <person name="Li J."/>
            <person name="Tong Z."/>
            <person name="Li S."/>
            <person name="Ye J."/>
            <person name="Wang L."/>
            <person name="Fang L."/>
            <person name="Lei T."/>
            <person name="Chen C."/>
            <person name="Chen H."/>
            <person name="Xu Z."/>
            <person name="Li H."/>
            <person name="Huang H."/>
            <person name="Zhang F."/>
            <person name="Xu H."/>
            <person name="Li N."/>
            <person name="Zhao C."/>
            <person name="Li S."/>
            <person name="Dong L."/>
            <person name="Huang Y."/>
            <person name="Li L."/>
            <person name="Xi Y."/>
            <person name="Qi Q."/>
            <person name="Li W."/>
            <person name="Zhang B."/>
            <person name="Hu W."/>
            <person name="Zhang Y."/>
            <person name="Tian X."/>
            <person name="Jiao Y."/>
            <person name="Liang X."/>
            <person name="Jin J."/>
            <person name="Gao L."/>
            <person name="Zheng W."/>
            <person name="Hao B."/>
            <person name="Liu S."/>
            <person name="Wang W."/>
            <person name="Yuan L."/>
            <person name="Cao M."/>
            <person name="McDermott J."/>
            <person name="Samudrala R."/>
            <person name="Wang J."/>
            <person name="Wong G.K."/>
            <person name="Yang H."/>
        </authorList>
    </citation>
    <scope>NUCLEOTIDE SEQUENCE [LARGE SCALE GENOMIC DNA]</scope>
    <source>
        <strain evidence="3">cv. 93-11</strain>
    </source>
</reference>
<dbReference type="Gramene" id="BGIOSGA036889-TA">
    <property type="protein sequence ID" value="BGIOSGA036889-PA"/>
    <property type="gene ID" value="BGIOSGA036889"/>
</dbReference>
<evidence type="ECO:0000256" key="1">
    <source>
        <dbReference type="SAM" id="MobiDB-lite"/>
    </source>
</evidence>
<keyword evidence="3" id="KW-1185">Reference proteome</keyword>
<evidence type="ECO:0000313" key="3">
    <source>
        <dbReference type="Proteomes" id="UP000007015"/>
    </source>
</evidence>
<dbReference type="AlphaFoldDB" id="B8BNX4"/>
<accession>B8BNX4</accession>